<evidence type="ECO:0000313" key="3">
    <source>
        <dbReference type="Proteomes" id="UP000199093"/>
    </source>
</evidence>
<evidence type="ECO:0000313" key="2">
    <source>
        <dbReference type="EMBL" id="SDI59145.1"/>
    </source>
</evidence>
<evidence type="ECO:0008006" key="4">
    <source>
        <dbReference type="Google" id="ProtNLM"/>
    </source>
</evidence>
<gene>
    <name evidence="2" type="ORF">SAMN04487993_10071</name>
</gene>
<feature type="region of interest" description="Disordered" evidence="1">
    <location>
        <begin position="1"/>
        <end position="39"/>
    </location>
</feature>
<reference evidence="2 3" key="1">
    <citation type="submission" date="2016-10" db="EMBL/GenBank/DDBJ databases">
        <authorList>
            <person name="de Groot N.N."/>
        </authorList>
    </citation>
    <scope>NUCLEOTIDE SEQUENCE [LARGE SCALE GENOMIC DNA]</scope>
    <source>
        <strain evidence="2 3">DSM 26424</strain>
    </source>
</reference>
<name>A0A1G8LU26_9RHOB</name>
<dbReference type="InterPro" id="IPR009843">
    <property type="entry name" value="DUF1403"/>
</dbReference>
<organism evidence="2 3">
    <name type="scientific">Salipiger marinus</name>
    <dbReference type="NCBI Taxonomy" id="555512"/>
    <lineage>
        <taxon>Bacteria</taxon>
        <taxon>Pseudomonadati</taxon>
        <taxon>Pseudomonadota</taxon>
        <taxon>Alphaproteobacteria</taxon>
        <taxon>Rhodobacterales</taxon>
        <taxon>Roseobacteraceae</taxon>
        <taxon>Salipiger</taxon>
    </lineage>
</organism>
<keyword evidence="3" id="KW-1185">Reference proteome</keyword>
<dbReference type="EMBL" id="FNEJ01000007">
    <property type="protein sequence ID" value="SDI59145.1"/>
    <property type="molecule type" value="Genomic_DNA"/>
</dbReference>
<protein>
    <recommendedName>
        <fullName evidence="4">DUF1403 family protein</fullName>
    </recommendedName>
</protein>
<sequence length="310" mass="33204">MLTDWRKAPLHARDLRMTPRGPRPVPQPPSLPPVPLRGASGAADTLEDHAFWSGAALAHLHLVLAQPDLPQPLLRDRLALRAAEASVAFQGRRESARELRDALHLLRPGDLPGPAGDSYQSWRRAVTRPISVAALHRALPDVAPDQLAVWLDAGQGGPVPRAALVLETVLAEAPRAEGAALILADAALAQALGWDHLLPLLAAGLTAGDLRKTGEPLRRACHRAVTASAQEAARLAQEVTRRAVRLRAVAPKLRAKRAGEAVALFLAHDALAPAALPLPDRAARRLCDRLVQLGAVRELTGRDSFRLYGL</sequence>
<proteinExistence type="predicted"/>
<dbReference type="Proteomes" id="UP000199093">
    <property type="component" value="Unassembled WGS sequence"/>
</dbReference>
<feature type="compositionally biased region" description="Pro residues" evidence="1">
    <location>
        <begin position="21"/>
        <end position="35"/>
    </location>
</feature>
<feature type="compositionally biased region" description="Basic and acidic residues" evidence="1">
    <location>
        <begin position="1"/>
        <end position="17"/>
    </location>
</feature>
<accession>A0A1G8LU26</accession>
<dbReference type="AlphaFoldDB" id="A0A1G8LU26"/>
<dbReference type="STRING" id="555512.SAMN04487993_10071"/>
<dbReference type="Pfam" id="PF07183">
    <property type="entry name" value="DUF1403"/>
    <property type="match status" value="1"/>
</dbReference>
<evidence type="ECO:0000256" key="1">
    <source>
        <dbReference type="SAM" id="MobiDB-lite"/>
    </source>
</evidence>